<dbReference type="OrthoDB" id="10261452at2759"/>
<dbReference type="PANTHER" id="PTHR12661:SF5">
    <property type="entry name" value="SUPPRESSOR OF SWI4 1 HOMOLOG"/>
    <property type="match status" value="1"/>
</dbReference>
<dbReference type="GO" id="GO:0019843">
    <property type="term" value="F:rRNA binding"/>
    <property type="evidence" value="ECO:0007669"/>
    <property type="project" value="InterPro"/>
</dbReference>
<evidence type="ECO:0000256" key="1">
    <source>
        <dbReference type="SAM" id="MobiDB-lite"/>
    </source>
</evidence>
<dbReference type="InParanoid" id="J9D0J8"/>
<gene>
    <name evidence="3" type="ORF">EDEG_03965</name>
</gene>
<dbReference type="SMART" id="SM00879">
    <property type="entry name" value="Brix"/>
    <property type="match status" value="1"/>
</dbReference>
<dbReference type="InterPro" id="IPR007109">
    <property type="entry name" value="Brix"/>
</dbReference>
<dbReference type="EMBL" id="AFBI03000161">
    <property type="protein sequence ID" value="EJW01416.1"/>
    <property type="molecule type" value="Genomic_DNA"/>
</dbReference>
<reference evidence="3 4" key="1">
    <citation type="submission" date="2011-08" db="EMBL/GenBank/DDBJ databases">
        <authorList>
            <person name="Liu Z.J."/>
            <person name="Shi F.L."/>
            <person name="Lu J.Q."/>
            <person name="Li M."/>
            <person name="Wang Z.L."/>
        </authorList>
    </citation>
    <scope>NUCLEOTIDE SEQUENCE [LARGE SCALE GENOMIC DNA]</scope>
    <source>
        <strain evidence="3 4">USNM 41457</strain>
    </source>
</reference>
<feature type="compositionally biased region" description="Basic and acidic residues" evidence="1">
    <location>
        <begin position="220"/>
        <end position="231"/>
    </location>
</feature>
<dbReference type="GO" id="GO:0006364">
    <property type="term" value="P:rRNA processing"/>
    <property type="evidence" value="ECO:0007669"/>
    <property type="project" value="InterPro"/>
</dbReference>
<dbReference type="SUPFAM" id="SSF52954">
    <property type="entry name" value="Class II aaRS ABD-related"/>
    <property type="match status" value="1"/>
</dbReference>
<accession>J9D0J8</accession>
<protein>
    <recommendedName>
        <fullName evidence="2">Brix domain-containing protein</fullName>
    </recommendedName>
</protein>
<proteinExistence type="predicted"/>
<dbReference type="Proteomes" id="UP000003163">
    <property type="component" value="Unassembled WGS sequence"/>
</dbReference>
<dbReference type="VEuPathDB" id="MicrosporidiaDB:EDEG_03965"/>
<evidence type="ECO:0000313" key="3">
    <source>
        <dbReference type="EMBL" id="EJW01416.1"/>
    </source>
</evidence>
<dbReference type="Pfam" id="PF04427">
    <property type="entry name" value="Brix"/>
    <property type="match status" value="1"/>
</dbReference>
<comment type="caution">
    <text evidence="3">The sequence shown here is derived from an EMBL/GenBank/DDBJ whole genome shotgun (WGS) entry which is preliminary data.</text>
</comment>
<dbReference type="GO" id="GO:0000027">
    <property type="term" value="P:ribosomal large subunit assembly"/>
    <property type="evidence" value="ECO:0007669"/>
    <property type="project" value="TreeGrafter"/>
</dbReference>
<feature type="region of interest" description="Disordered" evidence="1">
    <location>
        <begin position="220"/>
        <end position="260"/>
    </location>
</feature>
<keyword evidence="4" id="KW-1185">Reference proteome</keyword>
<dbReference type="AlphaFoldDB" id="J9D0J8"/>
<dbReference type="PROSITE" id="PS50833">
    <property type="entry name" value="BRIX"/>
    <property type="match status" value="1"/>
</dbReference>
<reference evidence="4" key="2">
    <citation type="submission" date="2015-07" db="EMBL/GenBank/DDBJ databases">
        <title>Contrasting host-pathogen interactions and genome evolution in two generalist and specialist microsporidian pathogens of mosquitoes.</title>
        <authorList>
            <consortium name="The Broad Institute Genomics Platform"/>
            <consortium name="The Broad Institute Genome Sequencing Center for Infectious Disease"/>
            <person name="Cuomo C.A."/>
            <person name="Sanscrainte N.D."/>
            <person name="Goldberg J.M."/>
            <person name="Heiman D."/>
            <person name="Young S."/>
            <person name="Zeng Q."/>
            <person name="Becnel J.J."/>
            <person name="Birren B.W."/>
        </authorList>
    </citation>
    <scope>NUCLEOTIDE SEQUENCE [LARGE SCALE GENOMIC DNA]</scope>
    <source>
        <strain evidence="4">USNM 41457</strain>
    </source>
</reference>
<feature type="domain" description="Brix" evidence="2">
    <location>
        <begin position="8"/>
        <end position="190"/>
    </location>
</feature>
<dbReference type="STRING" id="1003232.J9D0J8"/>
<sequence length="260" mass="30889">MDTKIEYKNKFITTHGNTSGKVRKLVEGIRKAFEPSNNRNWQDTAKVPFNKYFQLSEIYKISHFIFLTQTDKGIYFKIVNGFDQGPSYTFKVLNYQLVSQLPSNRRVYAGTYIYGDDPYISVDKSLKLNFINTHEKYPLRTVMLKKEGENYFFRHYYIRKEEDDNVKIRLFEIGPRIEMELYKIENGLFEGGVLFNKYVSKTNEEILANAKRIKEREELRKARREEQERNVLNKKMSMKQKNHNSDSNQSLDSDASKDEY</sequence>
<dbReference type="HOGENOM" id="CLU_1069683_0_0_1"/>
<organism evidence="3 4">
    <name type="scientific">Edhazardia aedis (strain USNM 41457)</name>
    <name type="common">Microsporidian parasite</name>
    <dbReference type="NCBI Taxonomy" id="1003232"/>
    <lineage>
        <taxon>Eukaryota</taxon>
        <taxon>Fungi</taxon>
        <taxon>Fungi incertae sedis</taxon>
        <taxon>Microsporidia</taxon>
        <taxon>Edhazardia</taxon>
    </lineage>
</organism>
<dbReference type="OMA" id="RMFEPNT"/>
<dbReference type="InterPro" id="IPR045112">
    <property type="entry name" value="PPAN-like"/>
</dbReference>
<name>J9D0J8_EDHAE</name>
<dbReference type="PANTHER" id="PTHR12661">
    <property type="entry name" value="PETER PAN-RELATED"/>
    <property type="match status" value="1"/>
</dbReference>
<dbReference type="GO" id="GO:0030687">
    <property type="term" value="C:preribosome, large subunit precursor"/>
    <property type="evidence" value="ECO:0007669"/>
    <property type="project" value="TreeGrafter"/>
</dbReference>
<evidence type="ECO:0000313" key="4">
    <source>
        <dbReference type="Proteomes" id="UP000003163"/>
    </source>
</evidence>
<evidence type="ECO:0000259" key="2">
    <source>
        <dbReference type="PROSITE" id="PS50833"/>
    </source>
</evidence>